<keyword evidence="3 6" id="KW-0812">Transmembrane</keyword>
<comment type="subcellular location">
    <subcellularLocation>
        <location evidence="1">Cell membrane</location>
    </subcellularLocation>
</comment>
<dbReference type="EMBL" id="JAGSSW010000001">
    <property type="protein sequence ID" value="MBR8463082.1"/>
    <property type="molecule type" value="Genomic_DNA"/>
</dbReference>
<proteinExistence type="predicted"/>
<evidence type="ECO:0000256" key="2">
    <source>
        <dbReference type="ARBA" id="ARBA00022475"/>
    </source>
</evidence>
<evidence type="ECO:0000256" key="6">
    <source>
        <dbReference type="SAM" id="Phobius"/>
    </source>
</evidence>
<dbReference type="Proteomes" id="UP000682951">
    <property type="component" value="Unassembled WGS sequence"/>
</dbReference>
<feature type="transmembrane region" description="Helical" evidence="6">
    <location>
        <begin position="12"/>
        <end position="31"/>
    </location>
</feature>
<sequence length="78" mass="8810">MEINLVAEGFRFMVLGMLSVFVFLVLMVFVLKMQGVILKKFFKEPIKLQISPTQTNTDNNELVAVIGAAITEFEKSKI</sequence>
<keyword evidence="5 6" id="KW-0472">Membrane</keyword>
<dbReference type="Pfam" id="PF04277">
    <property type="entry name" value="OAD_gamma"/>
    <property type="match status" value="1"/>
</dbReference>
<evidence type="ECO:0000256" key="3">
    <source>
        <dbReference type="ARBA" id="ARBA00022692"/>
    </source>
</evidence>
<dbReference type="NCBIfam" id="TIGR01195">
    <property type="entry name" value="oadG_fam"/>
    <property type="match status" value="1"/>
</dbReference>
<evidence type="ECO:0000313" key="8">
    <source>
        <dbReference type="Proteomes" id="UP000682951"/>
    </source>
</evidence>
<dbReference type="RefSeq" id="WP_212140792.1">
    <property type="nucleotide sequence ID" value="NZ_JAGSSW010000001.1"/>
</dbReference>
<evidence type="ECO:0000313" key="7">
    <source>
        <dbReference type="EMBL" id="MBR8463082.1"/>
    </source>
</evidence>
<keyword evidence="4 6" id="KW-1133">Transmembrane helix</keyword>
<evidence type="ECO:0000256" key="4">
    <source>
        <dbReference type="ARBA" id="ARBA00022989"/>
    </source>
</evidence>
<name>A0ABS5HG60_9BACT</name>
<reference evidence="7 8" key="1">
    <citation type="submission" date="2021-04" db="EMBL/GenBank/DDBJ databases">
        <title>Molecular and phenotypic characterization and identification of bacterial isolates recovered from the Anatolian ground squirrels (Spermophilus xanthoprymnus) and which have the potential to form a new species in the Campylobacter genus.</title>
        <authorList>
            <person name="Aydin F."/>
            <person name="Abay S."/>
            <person name="Kayman T."/>
            <person name="Karakaya E."/>
            <person name="Mustak H.K."/>
            <person name="Mustak I.B."/>
            <person name="Bilgin N."/>
            <person name="Duzler A."/>
            <person name="Sahin O."/>
            <person name="Guran O."/>
            <person name="Saticioglu I.B."/>
        </authorList>
    </citation>
    <scope>NUCLEOTIDE SEQUENCE [LARGE SCALE GENOMIC DNA]</scope>
    <source>
        <strain evidence="8">faydin-G24</strain>
    </source>
</reference>
<protein>
    <submittedName>
        <fullName evidence="7">OadG family protein</fullName>
    </submittedName>
</protein>
<accession>A0ABS5HG60</accession>
<gene>
    <name evidence="7" type="ORF">KDD93_00645</name>
</gene>
<dbReference type="InterPro" id="IPR005899">
    <property type="entry name" value="Na_pump_deCOase"/>
</dbReference>
<evidence type="ECO:0000256" key="1">
    <source>
        <dbReference type="ARBA" id="ARBA00004236"/>
    </source>
</evidence>
<organism evidence="7 8">
    <name type="scientific">Campylobacter anatolicus</name>
    <dbReference type="NCBI Taxonomy" id="2829105"/>
    <lineage>
        <taxon>Bacteria</taxon>
        <taxon>Pseudomonadati</taxon>
        <taxon>Campylobacterota</taxon>
        <taxon>Epsilonproteobacteria</taxon>
        <taxon>Campylobacterales</taxon>
        <taxon>Campylobacteraceae</taxon>
        <taxon>Campylobacter</taxon>
    </lineage>
</organism>
<evidence type="ECO:0000256" key="5">
    <source>
        <dbReference type="ARBA" id="ARBA00023136"/>
    </source>
</evidence>
<comment type="caution">
    <text evidence="7">The sequence shown here is derived from an EMBL/GenBank/DDBJ whole genome shotgun (WGS) entry which is preliminary data.</text>
</comment>
<keyword evidence="8" id="KW-1185">Reference proteome</keyword>
<keyword evidence="2" id="KW-1003">Cell membrane</keyword>